<dbReference type="OrthoDB" id="10312520at2759"/>
<dbReference type="EMBL" id="JAAAID010001284">
    <property type="protein sequence ID" value="KAG0010692.1"/>
    <property type="molecule type" value="Genomic_DNA"/>
</dbReference>
<evidence type="ECO:0000313" key="3">
    <source>
        <dbReference type="Proteomes" id="UP000703661"/>
    </source>
</evidence>
<dbReference type="Proteomes" id="UP000703661">
    <property type="component" value="Unassembled WGS sequence"/>
</dbReference>
<feature type="region of interest" description="Disordered" evidence="1">
    <location>
        <begin position="274"/>
        <end position="307"/>
    </location>
</feature>
<name>A0A9P6SY32_9FUNG</name>
<dbReference type="AlphaFoldDB" id="A0A9P6SY32"/>
<dbReference type="Gene3D" id="1.10.10.60">
    <property type="entry name" value="Homeodomain-like"/>
    <property type="match status" value="1"/>
</dbReference>
<evidence type="ECO:0000313" key="2">
    <source>
        <dbReference type="EMBL" id="KAG0010692.1"/>
    </source>
</evidence>
<accession>A0A9P6SY32</accession>
<sequence>MVSSLRHQNLRRGCSDLPARFFQSTHSQSFDLEPTTHIENDANTAIPVQSLVNNVSSYPDPIDLEPTTHIENHTNTAISIQNLVDNISYPDPRDLGERTGPLDICFLPETLSAPRFSDLSLPAFNHMEWDSQQDLVDCLMPESYEAISDKPLSSLPLYPPHEFVFEENQSSRQHQSSGDRSFGDFVANDFRNSSKTISAVPEFGATAIAFPVEAKAEADSNPNSQQSAIVDPSSLLSQQVPFEVMYPGSRHTFDGYPAVDSIANGVAATVVDIADGDEDGDDNGGYGDGDDEDNDSDDDDNGAFDAPFRRKRISNGDKLEACLWREVVPSFETSKLAKIVGVSRTTIFGIFKQKEKLLRLSPDGLKKQSLKNQTFNESASPYATGPEMVSYVVAKLRNRLPEPLDANESKSFSDGFYYFLSSIADGEIPRPAGCLITYYAGIWIHNPTAPANWHFCRLADLSFTGFV</sequence>
<comment type="caution">
    <text evidence="2">The sequence shown here is derived from an EMBL/GenBank/DDBJ whole genome shotgun (WGS) entry which is preliminary data.</text>
</comment>
<keyword evidence="3" id="KW-1185">Reference proteome</keyword>
<gene>
    <name evidence="2" type="ORF">BGZ80_001259</name>
</gene>
<feature type="compositionally biased region" description="Acidic residues" evidence="1">
    <location>
        <begin position="274"/>
        <end position="302"/>
    </location>
</feature>
<organism evidence="2 3">
    <name type="scientific">Entomortierella chlamydospora</name>
    <dbReference type="NCBI Taxonomy" id="101097"/>
    <lineage>
        <taxon>Eukaryota</taxon>
        <taxon>Fungi</taxon>
        <taxon>Fungi incertae sedis</taxon>
        <taxon>Mucoromycota</taxon>
        <taxon>Mortierellomycotina</taxon>
        <taxon>Mortierellomycetes</taxon>
        <taxon>Mortierellales</taxon>
        <taxon>Mortierellaceae</taxon>
        <taxon>Entomortierella</taxon>
    </lineage>
</organism>
<protein>
    <submittedName>
        <fullName evidence="2">Uncharacterized protein</fullName>
    </submittedName>
</protein>
<evidence type="ECO:0000256" key="1">
    <source>
        <dbReference type="SAM" id="MobiDB-lite"/>
    </source>
</evidence>
<reference evidence="2" key="1">
    <citation type="journal article" date="2020" name="Fungal Divers.">
        <title>Resolving the Mortierellaceae phylogeny through synthesis of multi-gene phylogenetics and phylogenomics.</title>
        <authorList>
            <person name="Vandepol N."/>
            <person name="Liber J."/>
            <person name="Desiro A."/>
            <person name="Na H."/>
            <person name="Kennedy M."/>
            <person name="Barry K."/>
            <person name="Grigoriev I.V."/>
            <person name="Miller A.N."/>
            <person name="O'Donnell K."/>
            <person name="Stajich J.E."/>
            <person name="Bonito G."/>
        </authorList>
    </citation>
    <scope>NUCLEOTIDE SEQUENCE</scope>
    <source>
        <strain evidence="2">NRRL 2769</strain>
    </source>
</reference>
<proteinExistence type="predicted"/>